<keyword evidence="6 7" id="KW-0472">Membrane</keyword>
<dbReference type="PROSITE" id="PS50928">
    <property type="entry name" value="ABC_TM1"/>
    <property type="match status" value="1"/>
</dbReference>
<dbReference type="EMBL" id="JAERWK010000020">
    <property type="protein sequence ID" value="MBM9468731.1"/>
    <property type="molecule type" value="Genomic_DNA"/>
</dbReference>
<evidence type="ECO:0000256" key="7">
    <source>
        <dbReference type="RuleBase" id="RU363032"/>
    </source>
</evidence>
<dbReference type="InterPro" id="IPR035906">
    <property type="entry name" value="MetI-like_sf"/>
</dbReference>
<proteinExistence type="inferred from homology"/>
<feature type="transmembrane region" description="Helical" evidence="7">
    <location>
        <begin position="169"/>
        <end position="194"/>
    </location>
</feature>
<protein>
    <submittedName>
        <fullName evidence="9">ABC transporter permease</fullName>
    </submittedName>
</protein>
<name>A0A939C0G4_9ACTN</name>
<dbReference type="CDD" id="cd06261">
    <property type="entry name" value="TM_PBP2"/>
    <property type="match status" value="1"/>
</dbReference>
<dbReference type="Proteomes" id="UP000663792">
    <property type="component" value="Unassembled WGS sequence"/>
</dbReference>
<dbReference type="InterPro" id="IPR000515">
    <property type="entry name" value="MetI-like"/>
</dbReference>
<comment type="subcellular location">
    <subcellularLocation>
        <location evidence="1 7">Cell membrane</location>
        <topology evidence="1 7">Multi-pass membrane protein</topology>
    </subcellularLocation>
</comment>
<dbReference type="Gene3D" id="1.10.3720.10">
    <property type="entry name" value="MetI-like"/>
    <property type="match status" value="1"/>
</dbReference>
<dbReference type="PANTHER" id="PTHR43163">
    <property type="entry name" value="DIPEPTIDE TRANSPORT SYSTEM PERMEASE PROTEIN DPPB-RELATED"/>
    <property type="match status" value="1"/>
</dbReference>
<keyword evidence="2 7" id="KW-0813">Transport</keyword>
<evidence type="ECO:0000256" key="2">
    <source>
        <dbReference type="ARBA" id="ARBA00022448"/>
    </source>
</evidence>
<dbReference type="GO" id="GO:0055085">
    <property type="term" value="P:transmembrane transport"/>
    <property type="evidence" value="ECO:0007669"/>
    <property type="project" value="InterPro"/>
</dbReference>
<gene>
    <name evidence="9" type="ORF">JL106_15720</name>
</gene>
<dbReference type="GO" id="GO:0005886">
    <property type="term" value="C:plasma membrane"/>
    <property type="evidence" value="ECO:0007669"/>
    <property type="project" value="UniProtKB-SubCell"/>
</dbReference>
<evidence type="ECO:0000256" key="4">
    <source>
        <dbReference type="ARBA" id="ARBA00022692"/>
    </source>
</evidence>
<comment type="similarity">
    <text evidence="7">Belongs to the binding-protein-dependent transport system permease family.</text>
</comment>
<dbReference type="AlphaFoldDB" id="A0A939C0G4"/>
<organism evidence="9 10">
    <name type="scientific">Nakamurella leprariae</name>
    <dbReference type="NCBI Taxonomy" id="2803911"/>
    <lineage>
        <taxon>Bacteria</taxon>
        <taxon>Bacillati</taxon>
        <taxon>Actinomycetota</taxon>
        <taxon>Actinomycetes</taxon>
        <taxon>Nakamurellales</taxon>
        <taxon>Nakamurellaceae</taxon>
        <taxon>Nakamurella</taxon>
    </lineage>
</organism>
<keyword evidence="10" id="KW-1185">Reference proteome</keyword>
<feature type="domain" description="ABC transmembrane type-1" evidence="8">
    <location>
        <begin position="127"/>
        <end position="334"/>
    </location>
</feature>
<dbReference type="PANTHER" id="PTHR43163:SF9">
    <property type="entry name" value="ABC TRANSPORTER PERMEASE PROTEIN"/>
    <property type="match status" value="1"/>
</dbReference>
<feature type="transmembrane region" description="Helical" evidence="7">
    <location>
        <begin position="313"/>
        <end position="334"/>
    </location>
</feature>
<accession>A0A939C0G4</accession>
<sequence>MDAGVIRRGAAASSGLEPSATGRRGRWAAAARMALRRVLFVVPVTVLVSMAVFALAAASPYDPLAGYLGDRYLTVGADQAAVLREQLGLDRPWIVWWWDWVVAAVQGDLGTSHLYGQPVTAVIGQRLPWTLLLAGTALVLAVLVSLLVGVRSAARPGGLLDRTVVPLAYVLQGIPAFVLGLGAILLFALTWSVLPAAGATDPTAAVGVGQVAEHLVLPAGVLALSQLPWLLLHVRQSMLDALSADHVRTARARGLPDAVVIRRHALPGALLPFLSVIGVRLPELVVGATIVEVVFSWPGIAAATVSSARAMDFALLAALTTATTLLVLLGNLLADVAYTVADPRVSADDQ</sequence>
<dbReference type="InterPro" id="IPR045621">
    <property type="entry name" value="BPD_transp_1_N"/>
</dbReference>
<evidence type="ECO:0000259" key="8">
    <source>
        <dbReference type="PROSITE" id="PS50928"/>
    </source>
</evidence>
<keyword evidence="4 7" id="KW-0812">Transmembrane</keyword>
<keyword evidence="5 7" id="KW-1133">Transmembrane helix</keyword>
<dbReference type="SUPFAM" id="SSF161098">
    <property type="entry name" value="MetI-like"/>
    <property type="match status" value="1"/>
</dbReference>
<dbReference type="Pfam" id="PF00528">
    <property type="entry name" value="BPD_transp_1"/>
    <property type="match status" value="1"/>
</dbReference>
<feature type="transmembrane region" description="Helical" evidence="7">
    <location>
        <begin position="127"/>
        <end position="148"/>
    </location>
</feature>
<evidence type="ECO:0000313" key="9">
    <source>
        <dbReference type="EMBL" id="MBM9468731.1"/>
    </source>
</evidence>
<evidence type="ECO:0000256" key="5">
    <source>
        <dbReference type="ARBA" id="ARBA00022989"/>
    </source>
</evidence>
<feature type="transmembrane region" description="Helical" evidence="7">
    <location>
        <begin position="38"/>
        <end position="58"/>
    </location>
</feature>
<dbReference type="Pfam" id="PF19300">
    <property type="entry name" value="BPD_transp_1_N"/>
    <property type="match status" value="1"/>
</dbReference>
<reference evidence="9" key="1">
    <citation type="submission" date="2021-01" db="EMBL/GenBank/DDBJ databases">
        <title>YIM 132084 draft genome.</title>
        <authorList>
            <person name="An D."/>
        </authorList>
    </citation>
    <scope>NUCLEOTIDE SEQUENCE</scope>
    <source>
        <strain evidence="9">YIM 132084</strain>
    </source>
</reference>
<evidence type="ECO:0000256" key="3">
    <source>
        <dbReference type="ARBA" id="ARBA00022475"/>
    </source>
</evidence>
<evidence type="ECO:0000256" key="6">
    <source>
        <dbReference type="ARBA" id="ARBA00023136"/>
    </source>
</evidence>
<evidence type="ECO:0000256" key="1">
    <source>
        <dbReference type="ARBA" id="ARBA00004651"/>
    </source>
</evidence>
<evidence type="ECO:0000313" key="10">
    <source>
        <dbReference type="Proteomes" id="UP000663792"/>
    </source>
</evidence>
<keyword evidence="3" id="KW-1003">Cell membrane</keyword>
<comment type="caution">
    <text evidence="9">The sequence shown here is derived from an EMBL/GenBank/DDBJ whole genome shotgun (WGS) entry which is preliminary data.</text>
</comment>